<evidence type="ECO:0000313" key="3">
    <source>
        <dbReference type="Proteomes" id="UP001403094"/>
    </source>
</evidence>
<comment type="caution">
    <text evidence="2">The sequence shown here is derived from an EMBL/GenBank/DDBJ whole genome shotgun (WGS) entry which is preliminary data.</text>
</comment>
<keyword evidence="3" id="KW-1185">Reference proteome</keyword>
<sequence length="46" mass="5503">MCGESAEAAHDFAEPQSWVLKHCGKNPSHHTFREVITRPWRTWRRR</sequence>
<feature type="domain" description="DUF7848" evidence="1">
    <location>
        <begin position="2"/>
        <end position="45"/>
    </location>
</feature>
<dbReference type="EMBL" id="BAAANQ010000002">
    <property type="protein sequence ID" value="GAA2045781.1"/>
    <property type="molecule type" value="Genomic_DNA"/>
</dbReference>
<dbReference type="Pfam" id="PF25232">
    <property type="entry name" value="DUF7848"/>
    <property type="match status" value="1"/>
</dbReference>
<gene>
    <name evidence="2" type="ORF">GCM10009757_12750</name>
</gene>
<organism evidence="2 3">
    <name type="scientific">Streptomyces cheonanensis</name>
    <dbReference type="NCBI Taxonomy" id="312720"/>
    <lineage>
        <taxon>Bacteria</taxon>
        <taxon>Bacillati</taxon>
        <taxon>Actinomycetota</taxon>
        <taxon>Actinomycetes</taxon>
        <taxon>Kitasatosporales</taxon>
        <taxon>Streptomycetaceae</taxon>
        <taxon>Streptomyces</taxon>
    </lineage>
</organism>
<accession>A0ABN2UZE8</accession>
<protein>
    <recommendedName>
        <fullName evidence="1">DUF7848 domain-containing protein</fullName>
    </recommendedName>
</protein>
<dbReference type="InterPro" id="IPR057170">
    <property type="entry name" value="DUF7848"/>
</dbReference>
<proteinExistence type="predicted"/>
<evidence type="ECO:0000259" key="1">
    <source>
        <dbReference type="Pfam" id="PF25232"/>
    </source>
</evidence>
<name>A0ABN2UZE8_9ACTN</name>
<reference evidence="2 3" key="1">
    <citation type="journal article" date="2019" name="Int. J. Syst. Evol. Microbiol.">
        <title>The Global Catalogue of Microorganisms (GCM) 10K type strain sequencing project: providing services to taxonomists for standard genome sequencing and annotation.</title>
        <authorList>
            <consortium name="The Broad Institute Genomics Platform"/>
            <consortium name="The Broad Institute Genome Sequencing Center for Infectious Disease"/>
            <person name="Wu L."/>
            <person name="Ma J."/>
        </authorList>
    </citation>
    <scope>NUCLEOTIDE SEQUENCE [LARGE SCALE GENOMIC DNA]</scope>
    <source>
        <strain evidence="2 3">JCM 14549</strain>
    </source>
</reference>
<dbReference type="Proteomes" id="UP001403094">
    <property type="component" value="Unassembled WGS sequence"/>
</dbReference>
<evidence type="ECO:0000313" key="2">
    <source>
        <dbReference type="EMBL" id="GAA2045781.1"/>
    </source>
</evidence>